<protein>
    <submittedName>
        <fullName evidence="1">Uncharacterized protein</fullName>
    </submittedName>
</protein>
<accession>X0U235</accession>
<dbReference type="EMBL" id="BARS01002186">
    <property type="protein sequence ID" value="GAF82500.1"/>
    <property type="molecule type" value="Genomic_DNA"/>
</dbReference>
<evidence type="ECO:0000313" key="1">
    <source>
        <dbReference type="EMBL" id="GAF82500.1"/>
    </source>
</evidence>
<sequence>RIRAGHPLVMFAADNTSTISVKATNATSSEVQLLPDVSGEILVFQDTETPAAGTHLMHGATVGEAVNSILTSDATYVYMDSLASLTQGADNRIALGTANAIQLYTGNTFMGQLFKNGSIAEFLVGFGAQQGRLNLAFLNSAAAAATASINVNNLLLARSLELPDASGTVAIWGQEVTEALTVAETALTTGALTAGTSYEVTVVASGATNSHTVASVYSDTAVTTLTTAHLETAGLVFKSAGIVTPDYTGGLELTPVFPNRGSSILVSSTSAAFSRPITTSGAVAGQRLKIIQTGATGFEVESSATDANTLTISGAVVFSLANDAAIWEFNGTNWLQDSALVGNS</sequence>
<proteinExistence type="predicted"/>
<reference evidence="1" key="1">
    <citation type="journal article" date="2014" name="Front. Microbiol.">
        <title>High frequency of phylogenetically diverse reductive dehalogenase-homologous genes in deep subseafloor sedimentary metagenomes.</title>
        <authorList>
            <person name="Kawai M."/>
            <person name="Futagami T."/>
            <person name="Toyoda A."/>
            <person name="Takaki Y."/>
            <person name="Nishi S."/>
            <person name="Hori S."/>
            <person name="Arai W."/>
            <person name="Tsubouchi T."/>
            <person name="Morono Y."/>
            <person name="Uchiyama I."/>
            <person name="Ito T."/>
            <person name="Fujiyama A."/>
            <person name="Inagaki F."/>
            <person name="Takami H."/>
        </authorList>
    </citation>
    <scope>NUCLEOTIDE SEQUENCE</scope>
    <source>
        <strain evidence="1">Expedition CK06-06</strain>
    </source>
</reference>
<gene>
    <name evidence="1" type="ORF">S01H1_04107</name>
</gene>
<name>X0U235_9ZZZZ</name>
<feature type="non-terminal residue" evidence="1">
    <location>
        <position position="1"/>
    </location>
</feature>
<organism evidence="1">
    <name type="scientific">marine sediment metagenome</name>
    <dbReference type="NCBI Taxonomy" id="412755"/>
    <lineage>
        <taxon>unclassified sequences</taxon>
        <taxon>metagenomes</taxon>
        <taxon>ecological metagenomes</taxon>
    </lineage>
</organism>
<comment type="caution">
    <text evidence="1">The sequence shown here is derived from an EMBL/GenBank/DDBJ whole genome shotgun (WGS) entry which is preliminary data.</text>
</comment>
<dbReference type="AlphaFoldDB" id="X0U235"/>